<accession>A0A177AHK8</accession>
<protein>
    <submittedName>
        <fullName evidence="2">Uncharacterized protein</fullName>
    </submittedName>
</protein>
<feature type="compositionally biased region" description="Polar residues" evidence="1">
    <location>
        <begin position="39"/>
        <end position="50"/>
    </location>
</feature>
<dbReference type="GeneID" id="36286416"/>
<evidence type="ECO:0000256" key="1">
    <source>
        <dbReference type="SAM" id="MobiDB-lite"/>
    </source>
</evidence>
<organism evidence="2">
    <name type="scientific">Pseudogymnoascus destructans</name>
    <dbReference type="NCBI Taxonomy" id="655981"/>
    <lineage>
        <taxon>Eukaryota</taxon>
        <taxon>Fungi</taxon>
        <taxon>Dikarya</taxon>
        <taxon>Ascomycota</taxon>
        <taxon>Pezizomycotina</taxon>
        <taxon>Leotiomycetes</taxon>
        <taxon>Thelebolales</taxon>
        <taxon>Thelebolaceae</taxon>
        <taxon>Pseudogymnoascus</taxon>
    </lineage>
</organism>
<proteinExistence type="predicted"/>
<name>A0A177AHK8_9PEZI</name>
<gene>
    <name evidence="2" type="ORF">VC83_03339</name>
</gene>
<sequence>MAQPRLSQREVFSRLAASGGMCGPKRHRTSNLQRSLSLQEQNQRVTQIQGASRGHGAEVMR</sequence>
<evidence type="ECO:0000313" key="2">
    <source>
        <dbReference type="EMBL" id="OAF60723.1"/>
    </source>
</evidence>
<dbReference type="EMBL" id="KV441391">
    <property type="protein sequence ID" value="OAF60723.1"/>
    <property type="molecule type" value="Genomic_DNA"/>
</dbReference>
<dbReference type="AlphaFoldDB" id="A0A177AHK8"/>
<dbReference type="RefSeq" id="XP_024326004.1">
    <property type="nucleotide sequence ID" value="XM_024466987.1"/>
</dbReference>
<reference evidence="2" key="1">
    <citation type="submission" date="2016-03" db="EMBL/GenBank/DDBJ databases">
        <title>Updated assembly of Pseudogymnoascus destructans, the fungus causing white-nose syndrome of bats.</title>
        <authorList>
            <person name="Palmer J.M."/>
            <person name="Drees K.P."/>
            <person name="Foster J.T."/>
            <person name="Lindner D.L."/>
        </authorList>
    </citation>
    <scope>NUCLEOTIDE SEQUENCE [LARGE SCALE GENOMIC DNA]</scope>
    <source>
        <strain evidence="2">20631-21</strain>
    </source>
</reference>
<feature type="region of interest" description="Disordered" evidence="1">
    <location>
        <begin position="39"/>
        <end position="61"/>
    </location>
</feature>
<dbReference type="Proteomes" id="UP000077154">
    <property type="component" value="Unassembled WGS sequence"/>
</dbReference>